<accession>A0A438IP92</accession>
<dbReference type="EMBL" id="QGNW01001481">
    <property type="protein sequence ID" value="RVW39518.1"/>
    <property type="molecule type" value="Genomic_DNA"/>
</dbReference>
<dbReference type="EMBL" id="QGNW01000093">
    <property type="protein sequence ID" value="RVW98435.1"/>
    <property type="molecule type" value="Genomic_DNA"/>
</dbReference>
<evidence type="ECO:0000313" key="3">
    <source>
        <dbReference type="Proteomes" id="UP000288805"/>
    </source>
</evidence>
<protein>
    <submittedName>
        <fullName evidence="2">Cation-chloride cotransporter 2</fullName>
    </submittedName>
</protein>
<reference evidence="2 3" key="1">
    <citation type="journal article" date="2018" name="PLoS Genet.">
        <title>Population sequencing reveals clonal diversity and ancestral inbreeding in the grapevine cultivar Chardonnay.</title>
        <authorList>
            <person name="Roach M.J."/>
            <person name="Johnson D.L."/>
            <person name="Bohlmann J."/>
            <person name="van Vuuren H.J."/>
            <person name="Jones S.J."/>
            <person name="Pretorius I.S."/>
            <person name="Schmidt S.A."/>
            <person name="Borneman A.R."/>
        </authorList>
    </citation>
    <scope>NUCLEOTIDE SEQUENCE [LARGE SCALE GENOMIC DNA]</scope>
    <source>
        <strain evidence="3">cv. Chardonnay</strain>
        <strain evidence="2">I10V1</strain>
        <tissue evidence="2">Leaf</tissue>
    </source>
</reference>
<name>A0A438IP92_VITVI</name>
<dbReference type="Proteomes" id="UP000288805">
    <property type="component" value="Unassembled WGS sequence"/>
</dbReference>
<dbReference type="AlphaFoldDB" id="A0A438IP92"/>
<evidence type="ECO:0000313" key="1">
    <source>
        <dbReference type="EMBL" id="RVW39518.1"/>
    </source>
</evidence>
<sequence>MLGTVGVTGLSLKSLKDNWSSSYQNTNNAGIPDPDGAVYDIDHSQLAFKDVSGGGEIS</sequence>
<organism evidence="2 3">
    <name type="scientific">Vitis vinifera</name>
    <name type="common">Grape</name>
    <dbReference type="NCBI Taxonomy" id="29760"/>
    <lineage>
        <taxon>Eukaryota</taxon>
        <taxon>Viridiplantae</taxon>
        <taxon>Streptophyta</taxon>
        <taxon>Embryophyta</taxon>
        <taxon>Tracheophyta</taxon>
        <taxon>Spermatophyta</taxon>
        <taxon>Magnoliopsida</taxon>
        <taxon>eudicotyledons</taxon>
        <taxon>Gunneridae</taxon>
        <taxon>Pentapetalae</taxon>
        <taxon>rosids</taxon>
        <taxon>Vitales</taxon>
        <taxon>Vitaceae</taxon>
        <taxon>Viteae</taxon>
        <taxon>Vitis</taxon>
    </lineage>
</organism>
<gene>
    <name evidence="2" type="primary">CCC2_0</name>
    <name evidence="1" type="synonym">CCC2_1</name>
    <name evidence="2" type="ORF">CK203_026845</name>
    <name evidence="1" type="ORF">CK203_085955</name>
</gene>
<comment type="caution">
    <text evidence="2">The sequence shown here is derived from an EMBL/GenBank/DDBJ whole genome shotgun (WGS) entry which is preliminary data.</text>
</comment>
<evidence type="ECO:0000313" key="2">
    <source>
        <dbReference type="EMBL" id="RVW98435.1"/>
    </source>
</evidence>
<proteinExistence type="predicted"/>